<gene>
    <name evidence="2" type="ORF">NDR86_00580</name>
</gene>
<dbReference type="RefSeq" id="WP_251908844.1">
    <property type="nucleotide sequence ID" value="NZ_JAMRXG010000001.1"/>
</dbReference>
<name>A0A9X2E2L3_9NOCA</name>
<evidence type="ECO:0000256" key="1">
    <source>
        <dbReference type="SAM" id="MobiDB-lite"/>
    </source>
</evidence>
<dbReference type="Proteomes" id="UP001139157">
    <property type="component" value="Unassembled WGS sequence"/>
</dbReference>
<evidence type="ECO:0000313" key="2">
    <source>
        <dbReference type="EMBL" id="MCM6771963.1"/>
    </source>
</evidence>
<dbReference type="EMBL" id="JAMRXG010000001">
    <property type="protein sequence ID" value="MCM6771963.1"/>
    <property type="molecule type" value="Genomic_DNA"/>
</dbReference>
<dbReference type="AlphaFoldDB" id="A0A9X2E2L3"/>
<protein>
    <submittedName>
        <fullName evidence="2">Uncharacterized protein</fullName>
    </submittedName>
</protein>
<organism evidence="2 3">
    <name type="scientific">Nocardia pulmonis</name>
    <dbReference type="NCBI Taxonomy" id="2951408"/>
    <lineage>
        <taxon>Bacteria</taxon>
        <taxon>Bacillati</taxon>
        <taxon>Actinomycetota</taxon>
        <taxon>Actinomycetes</taxon>
        <taxon>Mycobacteriales</taxon>
        <taxon>Nocardiaceae</taxon>
        <taxon>Nocardia</taxon>
    </lineage>
</organism>
<feature type="region of interest" description="Disordered" evidence="1">
    <location>
        <begin position="1"/>
        <end position="28"/>
    </location>
</feature>
<sequence>MPELNPNGRLVVPHVAGDQGSGRPLPQNTAVWASPNIRLVTRTDKPKYMNVAEWDRDENKWDGVVHVGTAYFLLVRVFNRGDFATEPRGERTALKGISMEGWVSNFAAGPIGPVSQIDPPPDPEHGDTAFSGSFAGVLEPGSEVVVASDGFWVPQTGDVEKYNDGHVCVGVNVYSRGGDPIGGGSGEVHLLDAAETYPADGKALLARPVTNKLDLLSDTHHGQRNISIDSKPLGQRLVRKVLVEVPATDRCPLEAEVALRPVALRTGSAEAAGIATALGLNDHECPPDPLENVSIDDCGEPSHEVGVYLQPGEKRWLTITVEPGEREKPGDIYAFDIITTEESNDKLYGAARMYVAVTADGS</sequence>
<reference evidence="2" key="1">
    <citation type="submission" date="2022-06" db="EMBL/GenBank/DDBJ databases">
        <title>Novel species in genus nocardia.</title>
        <authorList>
            <person name="Li F."/>
        </authorList>
    </citation>
    <scope>NUCLEOTIDE SEQUENCE</scope>
    <source>
        <strain evidence="2">CDC141</strain>
    </source>
</reference>
<keyword evidence="3" id="KW-1185">Reference proteome</keyword>
<comment type="caution">
    <text evidence="2">The sequence shown here is derived from an EMBL/GenBank/DDBJ whole genome shotgun (WGS) entry which is preliminary data.</text>
</comment>
<evidence type="ECO:0000313" key="3">
    <source>
        <dbReference type="Proteomes" id="UP001139157"/>
    </source>
</evidence>
<proteinExistence type="predicted"/>
<accession>A0A9X2E2L3</accession>